<feature type="compositionally biased region" description="Low complexity" evidence="1">
    <location>
        <begin position="79"/>
        <end position="91"/>
    </location>
</feature>
<dbReference type="OrthoDB" id="2015991at2759"/>
<keyword evidence="2" id="KW-0812">Transmembrane</keyword>
<evidence type="ECO:0000313" key="3">
    <source>
        <dbReference type="EMBL" id="KAG7343756.1"/>
    </source>
</evidence>
<evidence type="ECO:0000256" key="2">
    <source>
        <dbReference type="SAM" id="Phobius"/>
    </source>
</evidence>
<accession>A0A9K3KIA3</accession>
<feature type="compositionally biased region" description="Polar residues" evidence="1">
    <location>
        <begin position="260"/>
        <end position="276"/>
    </location>
</feature>
<evidence type="ECO:0000313" key="4">
    <source>
        <dbReference type="Proteomes" id="UP000693970"/>
    </source>
</evidence>
<dbReference type="EMBL" id="JAGRRH010000023">
    <property type="protein sequence ID" value="KAG7343756.1"/>
    <property type="molecule type" value="Genomic_DNA"/>
</dbReference>
<comment type="caution">
    <text evidence="3">The sequence shown here is derived from an EMBL/GenBank/DDBJ whole genome shotgun (WGS) entry which is preliminary data.</text>
</comment>
<keyword evidence="2" id="KW-0472">Membrane</keyword>
<dbReference type="GO" id="GO:0016757">
    <property type="term" value="F:glycosyltransferase activity"/>
    <property type="evidence" value="ECO:0007669"/>
    <property type="project" value="InterPro"/>
</dbReference>
<keyword evidence="2" id="KW-1133">Transmembrane helix</keyword>
<feature type="region of interest" description="Disordered" evidence="1">
    <location>
        <begin position="75"/>
        <end position="96"/>
    </location>
</feature>
<reference evidence="3" key="1">
    <citation type="journal article" date="2021" name="Sci. Rep.">
        <title>Diploid genomic architecture of Nitzschia inconspicua, an elite biomass production diatom.</title>
        <authorList>
            <person name="Oliver A."/>
            <person name="Podell S."/>
            <person name="Pinowska A."/>
            <person name="Traller J.C."/>
            <person name="Smith S.R."/>
            <person name="McClure R."/>
            <person name="Beliaev A."/>
            <person name="Bohutskyi P."/>
            <person name="Hill E.A."/>
            <person name="Rabines A."/>
            <person name="Zheng H."/>
            <person name="Allen L.Z."/>
            <person name="Kuo A."/>
            <person name="Grigoriev I.V."/>
            <person name="Allen A.E."/>
            <person name="Hazlebeck D."/>
            <person name="Allen E.E."/>
        </authorList>
    </citation>
    <scope>NUCLEOTIDE SEQUENCE</scope>
    <source>
        <strain evidence="3">Hildebrandi</strain>
    </source>
</reference>
<dbReference type="Proteomes" id="UP000693970">
    <property type="component" value="Unassembled WGS sequence"/>
</dbReference>
<reference evidence="3" key="2">
    <citation type="submission" date="2021-04" db="EMBL/GenBank/DDBJ databases">
        <authorList>
            <person name="Podell S."/>
        </authorList>
    </citation>
    <scope>NUCLEOTIDE SEQUENCE</scope>
    <source>
        <strain evidence="3">Hildebrandi</strain>
    </source>
</reference>
<dbReference type="AlphaFoldDB" id="A0A9K3KIA3"/>
<protein>
    <submittedName>
        <fullName evidence="3">Uncharacterized protein</fullName>
    </submittedName>
</protein>
<gene>
    <name evidence="3" type="ORF">IV203_021764</name>
</gene>
<dbReference type="PANTHER" id="PTHR31485:SF7">
    <property type="entry name" value="PEPTIDYL SERINE ALPHA-GALACTOSYLTRANSFERASE"/>
    <property type="match status" value="1"/>
</dbReference>
<name>A0A9K3KIA3_9STRA</name>
<organism evidence="3 4">
    <name type="scientific">Nitzschia inconspicua</name>
    <dbReference type="NCBI Taxonomy" id="303405"/>
    <lineage>
        <taxon>Eukaryota</taxon>
        <taxon>Sar</taxon>
        <taxon>Stramenopiles</taxon>
        <taxon>Ochrophyta</taxon>
        <taxon>Bacillariophyta</taxon>
        <taxon>Bacillariophyceae</taxon>
        <taxon>Bacillariophycidae</taxon>
        <taxon>Bacillariales</taxon>
        <taxon>Bacillariaceae</taxon>
        <taxon>Nitzschia</taxon>
    </lineage>
</organism>
<dbReference type="InterPro" id="IPR044845">
    <property type="entry name" value="HPAT/SRGT1-like"/>
</dbReference>
<proteinExistence type="predicted"/>
<evidence type="ECO:0000256" key="1">
    <source>
        <dbReference type="SAM" id="MobiDB-lite"/>
    </source>
</evidence>
<feature type="transmembrane region" description="Helical" evidence="2">
    <location>
        <begin position="20"/>
        <end position="40"/>
    </location>
</feature>
<feature type="region of interest" description="Disordered" evidence="1">
    <location>
        <begin position="251"/>
        <end position="276"/>
    </location>
</feature>
<dbReference type="PANTHER" id="PTHR31485">
    <property type="entry name" value="PEPTIDYL SERINE ALPHA-GALACTOSYLTRANSFERASE"/>
    <property type="match status" value="1"/>
</dbReference>
<keyword evidence="4" id="KW-1185">Reference proteome</keyword>
<sequence>MSNKPAVVLETPRRKGRMTLSNVLLVLGTSILTMCLQNVANYTIRMQNGDSPITSFGCHLEHEGVSTKHQKTMVPLVHSSKQSSNQQPSNNKEQKQPRLVTVFSSGCSPSQDWQSQALLYSHQQQKIPGELVRLLSCNNPDYPLPQTSYSKYRVVRTPDFSIHQGDDYSARNRPAGMEYWLNGLSQDDPNPPSGHDTIIMAVDPDMIFLHSDAVEPLMRMVRPGYGVATAYEIGSEWVERRVEWRDFWCPPTNQKRKNETNQQLSCQPPTPSSDYDQSFGHPQLMTADDTKRQAKVWTTVTNDIRRGHKGWLAEMYSNVIAMRRANISVSVQDIMVSFPMQVEGREPWHSLQWYSPKPQKRIAPFMFIAHYCQQYQLGNFVFDKRKFDFWKNVDLNNCTASPPEVWIPPSVDGETQDMIARLKFNESLLRGQENVKEQPFITVLARNGWFIDKVYSVVHEAMGAYYEEFCNHGSS</sequence>